<name>A0ABN8WUA1_SACUV</name>
<dbReference type="Pfam" id="PF00010">
    <property type="entry name" value="HLH"/>
    <property type="match status" value="1"/>
</dbReference>
<dbReference type="EMBL" id="OX365935">
    <property type="protein sequence ID" value="CAI4064577.1"/>
    <property type="molecule type" value="Genomic_DNA"/>
</dbReference>
<dbReference type="PANTHER" id="PTHR47336:SF2">
    <property type="entry name" value="TRANSCRIPTION FACTOR HMS1-RELATED"/>
    <property type="match status" value="1"/>
</dbReference>
<dbReference type="InterPro" id="IPR018247">
    <property type="entry name" value="EF_Hand_1_Ca_BS"/>
</dbReference>
<dbReference type="InterPro" id="IPR036638">
    <property type="entry name" value="HLH_DNA-bd_sf"/>
</dbReference>
<evidence type="ECO:0000259" key="2">
    <source>
        <dbReference type="PROSITE" id="PS50888"/>
    </source>
</evidence>
<evidence type="ECO:0000313" key="4">
    <source>
        <dbReference type="Proteomes" id="UP001162085"/>
    </source>
</evidence>
<proteinExistence type="predicted"/>
<evidence type="ECO:0000256" key="1">
    <source>
        <dbReference type="SAM" id="MobiDB-lite"/>
    </source>
</evidence>
<dbReference type="SMART" id="SM00353">
    <property type="entry name" value="HLH"/>
    <property type="match status" value="1"/>
</dbReference>
<dbReference type="CDD" id="cd11399">
    <property type="entry name" value="bHLHzip_scHMS1_like"/>
    <property type="match status" value="1"/>
</dbReference>
<gene>
    <name evidence="3" type="primary">SUVZ08G0770</name>
    <name evidence="3" type="ORF">SUVZ_08G0770</name>
</gene>
<dbReference type="Gene3D" id="4.10.280.10">
    <property type="entry name" value="Helix-loop-helix DNA-binding domain"/>
    <property type="match status" value="1"/>
</dbReference>
<feature type="compositionally biased region" description="Low complexity" evidence="1">
    <location>
        <begin position="395"/>
        <end position="411"/>
    </location>
</feature>
<keyword evidence="4" id="KW-1185">Reference proteome</keyword>
<reference evidence="3" key="1">
    <citation type="submission" date="2022-10" db="EMBL/GenBank/DDBJ databases">
        <authorList>
            <person name="Byrne P K."/>
        </authorList>
    </citation>
    <scope>NUCLEOTIDE SEQUENCE</scope>
    <source>
        <strain evidence="3">ZP964</strain>
    </source>
</reference>
<accession>A0ABN8WUA1</accession>
<dbReference type="SUPFAM" id="SSF47459">
    <property type="entry name" value="HLH, helix-loop-helix DNA-binding domain"/>
    <property type="match status" value="1"/>
</dbReference>
<dbReference type="InterPro" id="IPR011598">
    <property type="entry name" value="bHLH_dom"/>
</dbReference>
<dbReference type="InterPro" id="IPR052099">
    <property type="entry name" value="Regulatory_TF_Diverse"/>
</dbReference>
<feature type="compositionally biased region" description="Polar residues" evidence="1">
    <location>
        <begin position="412"/>
        <end position="434"/>
    </location>
</feature>
<dbReference type="Proteomes" id="UP001162085">
    <property type="component" value="Chromosome 8"/>
</dbReference>
<dbReference type="PANTHER" id="PTHR47336">
    <property type="entry name" value="TRANSCRIPTION FACTOR HMS1-RELATED"/>
    <property type="match status" value="1"/>
</dbReference>
<sequence>MPNFQNSFSGSLDADTVMDDLSDKVAVKVFDCRTAQETNEEQAVNVTTNQMYLMFQSNNYSVPPQNYNGNSLGSQVPITQAYYAPFQAPVHLQHPMPPTYKNNSYPIGGQYDSSFPSTSSHGSVMDTNYYTDALASIPTTTTASTTMTTENGNAIDSEEYIDSMEAFSNDDNENIDSVEEAALKSEQNSNLLPAASIVKKEQFSGFESLLPLSRTDSSLVTAEELKASLNLENNEENNIDNNDNGELDGEELAFKLKTSPVRRHFHVTPKRITRVRTGRVSHNIIEKKYRSNINDKIEQLRKAVPTLRVAYKKCNDLPITSRDLIDLDSLEPATKLNKASILTKSIEYICHLERKCLQLSLANQHLSNDTREPFVQLAEPPHPINNNGSTEQRQRQNQNWQRQRQQQQQQQPLHNIQYNGPHQNGLLSGNTNSSHDLDFNNAEEF</sequence>
<dbReference type="PROSITE" id="PS50888">
    <property type="entry name" value="BHLH"/>
    <property type="match status" value="1"/>
</dbReference>
<evidence type="ECO:0000313" key="3">
    <source>
        <dbReference type="EMBL" id="CAI4064577.1"/>
    </source>
</evidence>
<dbReference type="PROSITE" id="PS00018">
    <property type="entry name" value="EF_HAND_1"/>
    <property type="match status" value="1"/>
</dbReference>
<organism evidence="3 4">
    <name type="scientific">Saccharomyces uvarum</name>
    <name type="common">Yeast</name>
    <name type="synonym">Saccharomyces bayanus var. uvarum</name>
    <dbReference type="NCBI Taxonomy" id="230603"/>
    <lineage>
        <taxon>Eukaryota</taxon>
        <taxon>Fungi</taxon>
        <taxon>Dikarya</taxon>
        <taxon>Ascomycota</taxon>
        <taxon>Saccharomycotina</taxon>
        <taxon>Saccharomycetes</taxon>
        <taxon>Saccharomycetales</taxon>
        <taxon>Saccharomycetaceae</taxon>
        <taxon>Saccharomyces</taxon>
    </lineage>
</organism>
<feature type="region of interest" description="Disordered" evidence="1">
    <location>
        <begin position="376"/>
        <end position="445"/>
    </location>
</feature>
<feature type="domain" description="BHLH" evidence="2">
    <location>
        <begin position="277"/>
        <end position="352"/>
    </location>
</feature>
<protein>
    <recommendedName>
        <fullName evidence="2">BHLH domain-containing protein</fullName>
    </recommendedName>
</protein>